<dbReference type="SUPFAM" id="SSF46689">
    <property type="entry name" value="Homeodomain-like"/>
    <property type="match status" value="2"/>
</dbReference>
<comment type="caution">
    <text evidence="5">The sequence shown here is derived from an EMBL/GenBank/DDBJ whole genome shotgun (WGS) entry which is preliminary data.</text>
</comment>
<dbReference type="CDD" id="cd02208">
    <property type="entry name" value="cupin_RmlC-like"/>
    <property type="match status" value="1"/>
</dbReference>
<dbReference type="InterPro" id="IPR011051">
    <property type="entry name" value="RmlC_Cupin_sf"/>
</dbReference>
<protein>
    <submittedName>
        <fullName evidence="5">AraC family transcriptional regulator</fullName>
    </submittedName>
</protein>
<keyword evidence="2" id="KW-0238">DNA-binding</keyword>
<dbReference type="InterPro" id="IPR020449">
    <property type="entry name" value="Tscrpt_reg_AraC-type_HTH"/>
</dbReference>
<dbReference type="SUPFAM" id="SSF51182">
    <property type="entry name" value="RmlC-like cupins"/>
    <property type="match status" value="1"/>
</dbReference>
<keyword evidence="3" id="KW-0804">Transcription</keyword>
<organism evidence="5 6">
    <name type="scientific">Candidatus Mediterraneibacter pullicola</name>
    <dbReference type="NCBI Taxonomy" id="2838682"/>
    <lineage>
        <taxon>Bacteria</taxon>
        <taxon>Bacillati</taxon>
        <taxon>Bacillota</taxon>
        <taxon>Clostridia</taxon>
        <taxon>Lachnospirales</taxon>
        <taxon>Lachnospiraceae</taxon>
        <taxon>Mediterraneibacter</taxon>
    </lineage>
</organism>
<evidence type="ECO:0000313" key="5">
    <source>
        <dbReference type="EMBL" id="HJA07503.1"/>
    </source>
</evidence>
<dbReference type="PROSITE" id="PS00041">
    <property type="entry name" value="HTH_ARAC_FAMILY_1"/>
    <property type="match status" value="1"/>
</dbReference>
<dbReference type="InterPro" id="IPR003313">
    <property type="entry name" value="AraC-bd"/>
</dbReference>
<dbReference type="GO" id="GO:0043565">
    <property type="term" value="F:sequence-specific DNA binding"/>
    <property type="evidence" value="ECO:0007669"/>
    <property type="project" value="InterPro"/>
</dbReference>
<feature type="domain" description="HTH araC/xylS-type" evidence="4">
    <location>
        <begin position="196"/>
        <end position="295"/>
    </location>
</feature>
<reference evidence="5" key="1">
    <citation type="journal article" date="2021" name="PeerJ">
        <title>Extensive microbial diversity within the chicken gut microbiome revealed by metagenomics and culture.</title>
        <authorList>
            <person name="Gilroy R."/>
            <person name="Ravi A."/>
            <person name="Getino M."/>
            <person name="Pursley I."/>
            <person name="Horton D.L."/>
            <person name="Alikhan N.F."/>
            <person name="Baker D."/>
            <person name="Gharbi K."/>
            <person name="Hall N."/>
            <person name="Watson M."/>
            <person name="Adriaenssens E.M."/>
            <person name="Foster-Nyarko E."/>
            <person name="Jarju S."/>
            <person name="Secka A."/>
            <person name="Antonio M."/>
            <person name="Oren A."/>
            <person name="Chaudhuri R.R."/>
            <person name="La Ragione R."/>
            <person name="Hildebrand F."/>
            <person name="Pallen M.J."/>
        </authorList>
    </citation>
    <scope>NUCLEOTIDE SEQUENCE</scope>
    <source>
        <strain evidence="5">ChiSjej2B20-11307</strain>
    </source>
</reference>
<proteinExistence type="predicted"/>
<evidence type="ECO:0000256" key="2">
    <source>
        <dbReference type="ARBA" id="ARBA00023125"/>
    </source>
</evidence>
<dbReference type="SMART" id="SM00342">
    <property type="entry name" value="HTH_ARAC"/>
    <property type="match status" value="1"/>
</dbReference>
<dbReference type="GO" id="GO:0003700">
    <property type="term" value="F:DNA-binding transcription factor activity"/>
    <property type="evidence" value="ECO:0007669"/>
    <property type="project" value="InterPro"/>
</dbReference>
<dbReference type="PROSITE" id="PS01124">
    <property type="entry name" value="HTH_ARAC_FAMILY_2"/>
    <property type="match status" value="1"/>
</dbReference>
<evidence type="ECO:0000259" key="4">
    <source>
        <dbReference type="PROSITE" id="PS01124"/>
    </source>
</evidence>
<dbReference type="AlphaFoldDB" id="A0A9D2KLI4"/>
<dbReference type="Pfam" id="PF12833">
    <property type="entry name" value="HTH_18"/>
    <property type="match status" value="1"/>
</dbReference>
<gene>
    <name evidence="5" type="ORF">H9798_10250</name>
</gene>
<dbReference type="Pfam" id="PF02311">
    <property type="entry name" value="AraC_binding"/>
    <property type="match status" value="1"/>
</dbReference>
<evidence type="ECO:0000256" key="3">
    <source>
        <dbReference type="ARBA" id="ARBA00023163"/>
    </source>
</evidence>
<sequence>MALQECGLNLNNVSKELRPHGTIEFPCAGYSSCYTEGTQDVIPWHWHEEIEVIYIKQGQMRLKTSASSFTLNKGDLAVINSNILHYASAVSECTLHSLVFSPTLITGNSDSAFAKKYVHPLLSCNSFSGYQIDSTDNAMVSDWFIQAFEALINENYGFEFTIRENLSRICFYLYRKFEPQIDIKSSSLNQDNIRIRKMLDYIHKNFADNISLMEISDTADISERECLRCFKKILQISPIQYLLKYRVMQGAEMLLANPSGSISEIATHCGFDSPSNFAKMFKRFYNCTPREYRKINIK</sequence>
<dbReference type="InterPro" id="IPR014710">
    <property type="entry name" value="RmlC-like_jellyroll"/>
</dbReference>
<dbReference type="InterPro" id="IPR018062">
    <property type="entry name" value="HTH_AraC-typ_CS"/>
</dbReference>
<dbReference type="EMBL" id="DXAK01000049">
    <property type="protein sequence ID" value="HJA07503.1"/>
    <property type="molecule type" value="Genomic_DNA"/>
</dbReference>
<dbReference type="PRINTS" id="PR00032">
    <property type="entry name" value="HTHARAC"/>
</dbReference>
<dbReference type="InterPro" id="IPR018060">
    <property type="entry name" value="HTH_AraC"/>
</dbReference>
<dbReference type="PANTHER" id="PTHR43280">
    <property type="entry name" value="ARAC-FAMILY TRANSCRIPTIONAL REGULATOR"/>
    <property type="match status" value="1"/>
</dbReference>
<evidence type="ECO:0000256" key="1">
    <source>
        <dbReference type="ARBA" id="ARBA00023015"/>
    </source>
</evidence>
<dbReference type="Gene3D" id="2.60.120.10">
    <property type="entry name" value="Jelly Rolls"/>
    <property type="match status" value="1"/>
</dbReference>
<name>A0A9D2KLI4_9FIRM</name>
<reference evidence="5" key="2">
    <citation type="submission" date="2021-04" db="EMBL/GenBank/DDBJ databases">
        <authorList>
            <person name="Gilroy R."/>
        </authorList>
    </citation>
    <scope>NUCLEOTIDE SEQUENCE</scope>
    <source>
        <strain evidence="5">ChiSjej2B20-11307</strain>
    </source>
</reference>
<keyword evidence="1" id="KW-0805">Transcription regulation</keyword>
<accession>A0A9D2KLI4</accession>
<dbReference type="PANTHER" id="PTHR43280:SF28">
    <property type="entry name" value="HTH-TYPE TRANSCRIPTIONAL ACTIVATOR RHAS"/>
    <property type="match status" value="1"/>
</dbReference>
<dbReference type="InterPro" id="IPR009057">
    <property type="entry name" value="Homeodomain-like_sf"/>
</dbReference>
<evidence type="ECO:0000313" key="6">
    <source>
        <dbReference type="Proteomes" id="UP000824223"/>
    </source>
</evidence>
<dbReference type="Proteomes" id="UP000824223">
    <property type="component" value="Unassembled WGS sequence"/>
</dbReference>
<dbReference type="Gene3D" id="1.10.10.60">
    <property type="entry name" value="Homeodomain-like"/>
    <property type="match status" value="2"/>
</dbReference>